<dbReference type="EMBL" id="DVOO01000013">
    <property type="protein sequence ID" value="HIV25135.1"/>
    <property type="molecule type" value="Genomic_DNA"/>
</dbReference>
<feature type="domain" description="RACo C-terminal" evidence="1">
    <location>
        <begin position="255"/>
        <end position="502"/>
    </location>
</feature>
<proteinExistence type="predicted"/>
<dbReference type="InterPro" id="IPR041414">
    <property type="entry name" value="Raco-like_middle"/>
</dbReference>
<sequence>MTSQKGWSRKYYLELEPPTEEDNRPDGQRILEALETREELKGYRLRMRPAALREAYPLCRESGWKITAVLGYDGDGFTVTRLEAGDTRKEHYALCADLGSTTMVMRLLCMNDGSVKAETSVFNPQAARGEDILTRIFYVKDRPDRLEEMRRAVTAGFAELLEKLEKISGIPLAGCSALVVAGNTAMIHFLLGLDPFCVFQTPYAVRTLDPGVWPASELGIGIDGFVYCFPGRANYLGGDIISGVIAAGIADREGISVFLDIGTNGELVIGNRDFLIAGAGAAGPALEGGVVRTGMRAEPGAVDRVEIREGEIRIHTISEEPPRGICGSGIVDLLAQLFLNGWMDFRGKLVEGASPRICRYEGEPAVEYAPGLFFCQNDIDEFIKTKAAAGTMVEYMMGLLGITLEDVDRFYVAGAFGTHISKESGIAVGLYPDMDRSRLILPGNTSLEGAAKLLLDLSLLRKTGQILECMEYVQFGAVDDFLHLMTAAQAVPHTDFRRYPTVLQELERRGHPLGERPA</sequence>
<dbReference type="InterPro" id="IPR042259">
    <property type="entry name" value="Raco-like_middle_sf"/>
</dbReference>
<gene>
    <name evidence="4" type="ORF">IAB71_05005</name>
</gene>
<name>A0A9D1TA75_9FIRM</name>
<dbReference type="InterPro" id="IPR040506">
    <property type="entry name" value="RACo_linker"/>
</dbReference>
<reference evidence="4" key="2">
    <citation type="journal article" date="2021" name="PeerJ">
        <title>Extensive microbial diversity within the chicken gut microbiome revealed by metagenomics and culture.</title>
        <authorList>
            <person name="Gilroy R."/>
            <person name="Ravi A."/>
            <person name="Getino M."/>
            <person name="Pursley I."/>
            <person name="Horton D.L."/>
            <person name="Alikhan N.F."/>
            <person name="Baker D."/>
            <person name="Gharbi K."/>
            <person name="Hall N."/>
            <person name="Watson M."/>
            <person name="Adriaenssens E.M."/>
            <person name="Foster-Nyarko E."/>
            <person name="Jarju S."/>
            <person name="Secka A."/>
            <person name="Antonio M."/>
            <person name="Oren A."/>
            <person name="Chaudhuri R.R."/>
            <person name="La Ragione R."/>
            <person name="Hildebrand F."/>
            <person name="Pallen M.J."/>
        </authorList>
    </citation>
    <scope>NUCLEOTIDE SEQUENCE</scope>
    <source>
        <strain evidence="4">CHK188-20938</strain>
    </source>
</reference>
<dbReference type="Pfam" id="PF17650">
    <property type="entry name" value="RACo_linker"/>
    <property type="match status" value="1"/>
</dbReference>
<organism evidence="4 5">
    <name type="scientific">Candidatus Scatomonas pullistercoris</name>
    <dbReference type="NCBI Taxonomy" id="2840920"/>
    <lineage>
        <taxon>Bacteria</taxon>
        <taxon>Bacillati</taxon>
        <taxon>Bacillota</taxon>
        <taxon>Clostridia</taxon>
        <taxon>Lachnospirales</taxon>
        <taxon>Lachnospiraceae</taxon>
        <taxon>Lachnospiraceae incertae sedis</taxon>
        <taxon>Candidatus Scatomonas</taxon>
    </lineage>
</organism>
<evidence type="ECO:0000259" key="2">
    <source>
        <dbReference type="Pfam" id="PF17650"/>
    </source>
</evidence>
<protein>
    <submittedName>
        <fullName evidence="4">DUF4445 domain-containing protein</fullName>
    </submittedName>
</protein>
<dbReference type="Gene3D" id="3.30.420.480">
    <property type="entry name" value="Domain of unknown function (DUF4445)"/>
    <property type="match status" value="1"/>
</dbReference>
<evidence type="ECO:0000313" key="5">
    <source>
        <dbReference type="Proteomes" id="UP000824169"/>
    </source>
</evidence>
<dbReference type="PANTHER" id="PTHR42895:SF2">
    <property type="entry name" value="IRON-SULFUR CLUSTER PROTEIN"/>
    <property type="match status" value="1"/>
</dbReference>
<evidence type="ECO:0000259" key="1">
    <source>
        <dbReference type="Pfam" id="PF14574"/>
    </source>
</evidence>
<dbReference type="Pfam" id="PF14574">
    <property type="entry name" value="RACo_C_ter"/>
    <property type="match status" value="1"/>
</dbReference>
<comment type="caution">
    <text evidence="4">The sequence shown here is derived from an EMBL/GenBank/DDBJ whole genome shotgun (WGS) entry which is preliminary data.</text>
</comment>
<dbReference type="InterPro" id="IPR052911">
    <property type="entry name" value="Corrinoid_activation_enz"/>
</dbReference>
<accession>A0A9D1TA75</accession>
<dbReference type="InterPro" id="IPR027980">
    <property type="entry name" value="RACo_C"/>
</dbReference>
<feature type="domain" description="RACo linker region" evidence="2">
    <location>
        <begin position="9"/>
        <end position="88"/>
    </location>
</feature>
<dbReference type="Pfam" id="PF17651">
    <property type="entry name" value="Raco_middle"/>
    <property type="match status" value="1"/>
</dbReference>
<reference evidence="4" key="1">
    <citation type="submission" date="2020-10" db="EMBL/GenBank/DDBJ databases">
        <authorList>
            <person name="Gilroy R."/>
        </authorList>
    </citation>
    <scope>NUCLEOTIDE SEQUENCE</scope>
    <source>
        <strain evidence="4">CHK188-20938</strain>
    </source>
</reference>
<dbReference type="Gene3D" id="3.10.20.880">
    <property type="match status" value="1"/>
</dbReference>
<dbReference type="AlphaFoldDB" id="A0A9D1TA75"/>
<evidence type="ECO:0000313" key="4">
    <source>
        <dbReference type="EMBL" id="HIV25135.1"/>
    </source>
</evidence>
<feature type="domain" description="RACo-like middle region" evidence="3">
    <location>
        <begin position="92"/>
        <end position="250"/>
    </location>
</feature>
<dbReference type="PANTHER" id="PTHR42895">
    <property type="entry name" value="IRON-SULFUR CLUSTER-BINDING PROTEIN-RELATED"/>
    <property type="match status" value="1"/>
</dbReference>
<evidence type="ECO:0000259" key="3">
    <source>
        <dbReference type="Pfam" id="PF17651"/>
    </source>
</evidence>
<dbReference type="Proteomes" id="UP000824169">
    <property type="component" value="Unassembled WGS sequence"/>
</dbReference>